<accession>A0A5J0S6N6</accession>
<keyword evidence="1" id="KW-0472">Membrane</keyword>
<evidence type="ECO:0000313" key="2">
    <source>
        <dbReference type="EMBL" id="EBQ9795736.1"/>
    </source>
</evidence>
<gene>
    <name evidence="2" type="ORF">DM035_16430</name>
</gene>
<keyword evidence="1" id="KW-0812">Transmembrane</keyword>
<comment type="caution">
    <text evidence="2">The sequence shown here is derived from an EMBL/GenBank/DDBJ whole genome shotgun (WGS) entry which is preliminary data.</text>
</comment>
<dbReference type="AlphaFoldDB" id="A0A5J0S6N6"/>
<reference evidence="2" key="1">
    <citation type="submission" date="2018-06" db="EMBL/GenBank/DDBJ databases">
        <authorList>
            <person name="Ashton P.M."/>
            <person name="Dallman T."/>
            <person name="Nair S."/>
            <person name="De Pinna E."/>
            <person name="Peters T."/>
            <person name="Grant K."/>
        </authorList>
    </citation>
    <scope>NUCLEOTIDE SEQUENCE</scope>
    <source>
        <strain evidence="2">430336</strain>
    </source>
</reference>
<dbReference type="EMBL" id="AAGQTM010000016">
    <property type="protein sequence ID" value="EBQ9795736.1"/>
    <property type="molecule type" value="Genomic_DNA"/>
</dbReference>
<protein>
    <submittedName>
        <fullName evidence="2">Uncharacterized protein</fullName>
    </submittedName>
</protein>
<feature type="transmembrane region" description="Helical" evidence="1">
    <location>
        <begin position="20"/>
        <end position="44"/>
    </location>
</feature>
<proteinExistence type="predicted"/>
<organism evidence="2">
    <name type="scientific">Salmonella enterica subsp. enterica serovar Kottbus</name>
    <dbReference type="NCBI Taxonomy" id="224727"/>
    <lineage>
        <taxon>Bacteria</taxon>
        <taxon>Pseudomonadati</taxon>
        <taxon>Pseudomonadota</taxon>
        <taxon>Gammaproteobacteria</taxon>
        <taxon>Enterobacterales</taxon>
        <taxon>Enterobacteriaceae</taxon>
        <taxon>Salmonella</taxon>
    </lineage>
</organism>
<name>A0A5J0S6N6_SALET</name>
<sequence length="69" mass="7952">MNIHSTENNLSNLLDKNEQALYLFRSEIVLILLQKHMLLTYLLINRFFTKKQLSTPSALVISVLNFMGG</sequence>
<evidence type="ECO:0000256" key="1">
    <source>
        <dbReference type="SAM" id="Phobius"/>
    </source>
</evidence>
<keyword evidence="1" id="KW-1133">Transmembrane helix</keyword>